<name>A0A9D0ZQG8_9FIRM</name>
<gene>
    <name evidence="4" type="ORF">IAA52_10900</name>
</gene>
<dbReference type="InterPro" id="IPR007549">
    <property type="entry name" value="DUF512"/>
</dbReference>
<dbReference type="Proteomes" id="UP000824260">
    <property type="component" value="Unassembled WGS sequence"/>
</dbReference>
<organism evidence="4 5">
    <name type="scientific">Candidatus Pullichristensenella stercorigallinarum</name>
    <dbReference type="NCBI Taxonomy" id="2840909"/>
    <lineage>
        <taxon>Bacteria</taxon>
        <taxon>Bacillati</taxon>
        <taxon>Bacillota</taxon>
        <taxon>Clostridia</taxon>
        <taxon>Candidatus Pullichristensenella</taxon>
    </lineage>
</organism>
<dbReference type="Pfam" id="PF17820">
    <property type="entry name" value="PDZ_6"/>
    <property type="match status" value="1"/>
</dbReference>
<evidence type="ECO:0000313" key="4">
    <source>
        <dbReference type="EMBL" id="HIQ83594.1"/>
    </source>
</evidence>
<proteinExistence type="predicted"/>
<dbReference type="Pfam" id="PF04459">
    <property type="entry name" value="DUF512"/>
    <property type="match status" value="1"/>
</dbReference>
<reference evidence="4" key="1">
    <citation type="submission" date="2020-10" db="EMBL/GenBank/DDBJ databases">
        <authorList>
            <person name="Gilroy R."/>
        </authorList>
    </citation>
    <scope>NUCLEOTIDE SEQUENCE</scope>
    <source>
        <strain evidence="4">ChiSjej6B24-2974</strain>
    </source>
</reference>
<evidence type="ECO:0000259" key="1">
    <source>
        <dbReference type="Pfam" id="PF04459"/>
    </source>
</evidence>
<protein>
    <submittedName>
        <fullName evidence="4">DUF512 domain-containing protein</fullName>
    </submittedName>
</protein>
<dbReference type="SUPFAM" id="SSF50156">
    <property type="entry name" value="PDZ domain-like"/>
    <property type="match status" value="1"/>
</dbReference>
<dbReference type="EMBL" id="DVFZ01000103">
    <property type="protein sequence ID" value="HIQ83594.1"/>
    <property type="molecule type" value="Genomic_DNA"/>
</dbReference>
<dbReference type="Pfam" id="PF19238">
    <property type="entry name" value="Radical_SAM_2"/>
    <property type="match status" value="1"/>
</dbReference>
<feature type="domain" description="DUF512" evidence="1">
    <location>
        <begin position="218"/>
        <end position="420"/>
    </location>
</feature>
<comment type="caution">
    <text evidence="4">The sequence shown here is derived from an EMBL/GenBank/DDBJ whole genome shotgun (WGS) entry which is preliminary data.</text>
</comment>
<dbReference type="InterPro" id="IPR036034">
    <property type="entry name" value="PDZ_sf"/>
</dbReference>
<dbReference type="InterPro" id="IPR045375">
    <property type="entry name" value="Put_radical_SAM-like_N"/>
</dbReference>
<evidence type="ECO:0000313" key="5">
    <source>
        <dbReference type="Proteomes" id="UP000824260"/>
    </source>
</evidence>
<evidence type="ECO:0000259" key="3">
    <source>
        <dbReference type="Pfam" id="PF19238"/>
    </source>
</evidence>
<dbReference type="InterPro" id="IPR041489">
    <property type="entry name" value="PDZ_6"/>
</dbReference>
<accession>A0A9D0ZQG8</accession>
<dbReference type="Gene3D" id="2.30.42.10">
    <property type="match status" value="1"/>
</dbReference>
<dbReference type="SUPFAM" id="SSF102114">
    <property type="entry name" value="Radical SAM enzymes"/>
    <property type="match status" value="1"/>
</dbReference>
<feature type="domain" description="Putative radical SAM N-terminal" evidence="3">
    <location>
        <begin position="65"/>
        <end position="214"/>
    </location>
</feature>
<dbReference type="InterPro" id="IPR058240">
    <property type="entry name" value="rSAM_sf"/>
</dbReference>
<reference evidence="4" key="2">
    <citation type="journal article" date="2021" name="PeerJ">
        <title>Extensive microbial diversity within the chicken gut microbiome revealed by metagenomics and culture.</title>
        <authorList>
            <person name="Gilroy R."/>
            <person name="Ravi A."/>
            <person name="Getino M."/>
            <person name="Pursley I."/>
            <person name="Horton D.L."/>
            <person name="Alikhan N.F."/>
            <person name="Baker D."/>
            <person name="Gharbi K."/>
            <person name="Hall N."/>
            <person name="Watson M."/>
            <person name="Adriaenssens E.M."/>
            <person name="Foster-Nyarko E."/>
            <person name="Jarju S."/>
            <person name="Secka A."/>
            <person name="Antonio M."/>
            <person name="Oren A."/>
            <person name="Chaudhuri R.R."/>
            <person name="La Ragione R."/>
            <person name="Hildebrand F."/>
            <person name="Pallen M.J."/>
        </authorList>
    </citation>
    <scope>NUCLEOTIDE SEQUENCE</scope>
    <source>
        <strain evidence="4">ChiSjej6B24-2974</strain>
    </source>
</reference>
<evidence type="ECO:0000259" key="2">
    <source>
        <dbReference type="Pfam" id="PF17820"/>
    </source>
</evidence>
<dbReference type="AlphaFoldDB" id="A0A9D0ZQG8"/>
<sequence>MAHRIVSVDAGSLAEEMGVCAGDELVAVNGETIVDLLDYEALCAESRVRLLLRRDGEETEYDVEKDEYEPLGLNFAQPLMSPTRLCCNRCLFCFVDQLPQNARPSLRVKDDDWRMSMMMGNYVTLTNVSDRELERIIRRHASPLYISVHAIDPQLRSHILGTPRGARLPGQLQKLAAGGIAFHTQAVLCPGLNDGAALEETIRTLARMYPAARSLALVPVGLTGHREGLCPLHKYTREEARAVLETAGRWRNRLLGELGTRFVFPSDEFYLAADMPLPEDEEYEDYGQIDDGVGMLRLLETEFAQAYAELPRAMQAPGGVTKVTLACGVSAGAFFAQMLARHPVAGVSVAVKPLENGFFGPSVTVSGLLTGGDLIRGLRGDESAAVLITVCMLRDGENVFLDDMTLEQVSRALGKPVIPVGRSGEELLQAIVEAGKWQGR</sequence>
<feature type="domain" description="PDZ" evidence="2">
    <location>
        <begin position="5"/>
        <end position="54"/>
    </location>
</feature>